<dbReference type="SUPFAM" id="SSF50729">
    <property type="entry name" value="PH domain-like"/>
    <property type="match status" value="1"/>
</dbReference>
<sequence length="233" mass="25575">GQITVQIKPLSYMHSVCGLLEGPHIDVLMTLAKNNSANQNISKITQKMQYWGVVSEGRLLIFRHFGDKDPKLVVPLETVSIKRGDKPGGRNQAFAKTEVTSPTVATRKPSASGGRLSTTAISDEKIRARRGSAYAAENLKAFSYLREFVLKGSDLASSNRQKYTFECPTVREARHWYEVIDYWVLVKKRAKIKRRGTSSFRSTRGGAALSSAASEAALSAGVEPSSRNLGDVV</sequence>
<feature type="non-terminal residue" evidence="2">
    <location>
        <position position="1"/>
    </location>
</feature>
<dbReference type="Proteomes" id="UP001165060">
    <property type="component" value="Unassembled WGS sequence"/>
</dbReference>
<name>A0ABQ6MPY0_9STRA</name>
<proteinExistence type="predicted"/>
<dbReference type="InterPro" id="IPR001849">
    <property type="entry name" value="PH_domain"/>
</dbReference>
<organism evidence="2 3">
    <name type="scientific">Tetraparma gracilis</name>
    <dbReference type="NCBI Taxonomy" id="2962635"/>
    <lineage>
        <taxon>Eukaryota</taxon>
        <taxon>Sar</taxon>
        <taxon>Stramenopiles</taxon>
        <taxon>Ochrophyta</taxon>
        <taxon>Bolidophyceae</taxon>
        <taxon>Parmales</taxon>
        <taxon>Triparmaceae</taxon>
        <taxon>Tetraparma</taxon>
    </lineage>
</organism>
<protein>
    <recommendedName>
        <fullName evidence="1">PH domain-containing protein</fullName>
    </recommendedName>
</protein>
<dbReference type="EMBL" id="BRYB01005858">
    <property type="protein sequence ID" value="GMI29859.1"/>
    <property type="molecule type" value="Genomic_DNA"/>
</dbReference>
<dbReference type="Gene3D" id="2.30.29.30">
    <property type="entry name" value="Pleckstrin-homology domain (PH domain)/Phosphotyrosine-binding domain (PTB)"/>
    <property type="match status" value="1"/>
</dbReference>
<evidence type="ECO:0000313" key="3">
    <source>
        <dbReference type="Proteomes" id="UP001165060"/>
    </source>
</evidence>
<gene>
    <name evidence="2" type="ORF">TeGR_g4831</name>
</gene>
<reference evidence="2 3" key="1">
    <citation type="journal article" date="2023" name="Commun. Biol.">
        <title>Genome analysis of Parmales, the sister group of diatoms, reveals the evolutionary specialization of diatoms from phago-mixotrophs to photoautotrophs.</title>
        <authorList>
            <person name="Ban H."/>
            <person name="Sato S."/>
            <person name="Yoshikawa S."/>
            <person name="Yamada K."/>
            <person name="Nakamura Y."/>
            <person name="Ichinomiya M."/>
            <person name="Sato N."/>
            <person name="Blanc-Mathieu R."/>
            <person name="Endo H."/>
            <person name="Kuwata A."/>
            <person name="Ogata H."/>
        </authorList>
    </citation>
    <scope>NUCLEOTIDE SEQUENCE [LARGE SCALE GENOMIC DNA]</scope>
</reference>
<dbReference type="SMART" id="SM00233">
    <property type="entry name" value="PH"/>
    <property type="match status" value="1"/>
</dbReference>
<dbReference type="InterPro" id="IPR011993">
    <property type="entry name" value="PH-like_dom_sf"/>
</dbReference>
<keyword evidence="3" id="KW-1185">Reference proteome</keyword>
<feature type="domain" description="PH" evidence="1">
    <location>
        <begin position="22"/>
        <end position="187"/>
    </location>
</feature>
<evidence type="ECO:0000259" key="1">
    <source>
        <dbReference type="SMART" id="SM00233"/>
    </source>
</evidence>
<evidence type="ECO:0000313" key="2">
    <source>
        <dbReference type="EMBL" id="GMI29859.1"/>
    </source>
</evidence>
<accession>A0ABQ6MPY0</accession>
<comment type="caution">
    <text evidence="2">The sequence shown here is derived from an EMBL/GenBank/DDBJ whole genome shotgun (WGS) entry which is preliminary data.</text>
</comment>